<dbReference type="Proteomes" id="UP000095767">
    <property type="component" value="Unassembled WGS sequence"/>
</dbReference>
<organism evidence="3 4">
    <name type="scientific">Dichanthelium oligosanthes</name>
    <dbReference type="NCBI Taxonomy" id="888268"/>
    <lineage>
        <taxon>Eukaryota</taxon>
        <taxon>Viridiplantae</taxon>
        <taxon>Streptophyta</taxon>
        <taxon>Embryophyta</taxon>
        <taxon>Tracheophyta</taxon>
        <taxon>Spermatophyta</taxon>
        <taxon>Magnoliopsida</taxon>
        <taxon>Liliopsida</taxon>
        <taxon>Poales</taxon>
        <taxon>Poaceae</taxon>
        <taxon>PACMAD clade</taxon>
        <taxon>Panicoideae</taxon>
        <taxon>Panicodae</taxon>
        <taxon>Paniceae</taxon>
        <taxon>Dichantheliinae</taxon>
        <taxon>Dichanthelium</taxon>
    </lineage>
</organism>
<protein>
    <submittedName>
        <fullName evidence="3">Uncharacterized protein</fullName>
    </submittedName>
</protein>
<dbReference type="Pfam" id="PF03514">
    <property type="entry name" value="GRAS"/>
    <property type="match status" value="1"/>
</dbReference>
<keyword evidence="1" id="KW-0805">Transcription regulation</keyword>
<comment type="caution">
    <text evidence="3">The sequence shown here is derived from an EMBL/GenBank/DDBJ whole genome shotgun (WGS) entry which is preliminary data.</text>
</comment>
<evidence type="ECO:0000256" key="2">
    <source>
        <dbReference type="ARBA" id="ARBA00023163"/>
    </source>
</evidence>
<keyword evidence="2" id="KW-0804">Transcription</keyword>
<name>A0A1E5WM13_9POAL</name>
<accession>A0A1E5WM13</accession>
<evidence type="ECO:0000256" key="1">
    <source>
        <dbReference type="ARBA" id="ARBA00023015"/>
    </source>
</evidence>
<dbReference type="EMBL" id="LWDX02001772">
    <property type="protein sequence ID" value="OEL38445.1"/>
    <property type="molecule type" value="Genomic_DNA"/>
</dbReference>
<evidence type="ECO:0000313" key="3">
    <source>
        <dbReference type="EMBL" id="OEL38445.1"/>
    </source>
</evidence>
<keyword evidence="4" id="KW-1185">Reference proteome</keyword>
<sequence>LRELRLYELTNLTSVENFPSFVELDVFDCPELKRISGLSRLHKIRILRCPNVEVEETGHRLSNYASQFGVPFRFHGIAAWWETITIDDLDIDPDEPNGAEPEQSGKMVEKMVFERSGYSVMTANSHSLERSRSKKLLRKDSDFADGRTSLGDFCSLHKASTNSCYLQYLPNRQHTQSFDLYHALLPTMAAMPEEVQDRHGLLDVADLELFSPFVFLDLPPMLCPDGEDPASSDDLVLPFILMMLMEEDIDVLTPEFGLVQAAAQRVKESAQGRRQN</sequence>
<dbReference type="InterPro" id="IPR005202">
    <property type="entry name" value="TF_GRAS"/>
</dbReference>
<gene>
    <name evidence="3" type="ORF">BAE44_0000536</name>
</gene>
<dbReference type="AlphaFoldDB" id="A0A1E5WM13"/>
<dbReference type="STRING" id="888268.A0A1E5WM13"/>
<feature type="non-terminal residue" evidence="3">
    <location>
        <position position="1"/>
    </location>
</feature>
<reference evidence="3 4" key="1">
    <citation type="submission" date="2016-09" db="EMBL/GenBank/DDBJ databases">
        <title>The draft genome of Dichanthelium oligosanthes: A C3 panicoid grass species.</title>
        <authorList>
            <person name="Studer A.J."/>
            <person name="Schnable J.C."/>
            <person name="Brutnell T.P."/>
        </authorList>
    </citation>
    <scope>NUCLEOTIDE SEQUENCE [LARGE SCALE GENOMIC DNA]</scope>
    <source>
        <strain evidence="4">cv. Kellogg 1175</strain>
        <tissue evidence="3">Leaf</tissue>
    </source>
</reference>
<proteinExistence type="predicted"/>
<evidence type="ECO:0000313" key="4">
    <source>
        <dbReference type="Proteomes" id="UP000095767"/>
    </source>
</evidence>